<protein>
    <submittedName>
        <fullName evidence="1">DNA alkylation repair protein</fullName>
    </submittedName>
</protein>
<reference evidence="1 2" key="1">
    <citation type="submission" date="2024-04" db="EMBL/GenBank/DDBJ databases">
        <title>Genome sequencing and assembly of rice foliar adapted Chryseobacterium endophyticum OsEnb-ALM-A6.</title>
        <authorList>
            <person name="Kumar S."/>
            <person name="Javed M."/>
            <person name="Chouhan V."/>
            <person name="Charishma K."/>
            <person name="Patel A."/>
            <person name="Kumar M."/>
            <person name="Sahu K.P."/>
            <person name="Kumar A."/>
        </authorList>
    </citation>
    <scope>NUCLEOTIDE SEQUENCE [LARGE SCALE GENOMIC DNA]</scope>
    <source>
        <strain evidence="1 2">OsEnb-ALM-A6</strain>
    </source>
</reference>
<organism evidence="1 2">
    <name type="scientific">Chryseobacterium endophyticum</name>
    <dbReference type="NCBI Taxonomy" id="1854762"/>
    <lineage>
        <taxon>Bacteria</taxon>
        <taxon>Pseudomonadati</taxon>
        <taxon>Bacteroidota</taxon>
        <taxon>Flavobacteriia</taxon>
        <taxon>Flavobacteriales</taxon>
        <taxon>Weeksellaceae</taxon>
        <taxon>Chryseobacterium group</taxon>
        <taxon>Chryseobacterium</taxon>
    </lineage>
</organism>
<dbReference type="RefSeq" id="WP_345766786.1">
    <property type="nucleotide sequence ID" value="NZ_CP154834.1"/>
</dbReference>
<dbReference type="PANTHER" id="PTHR34070:SF1">
    <property type="entry name" value="DNA ALKYLATION REPAIR PROTEIN"/>
    <property type="match status" value="1"/>
</dbReference>
<proteinExistence type="predicted"/>
<evidence type="ECO:0000313" key="2">
    <source>
        <dbReference type="Proteomes" id="UP001463665"/>
    </source>
</evidence>
<keyword evidence="2" id="KW-1185">Reference proteome</keyword>
<dbReference type="Pfam" id="PF08713">
    <property type="entry name" value="DNA_alkylation"/>
    <property type="match status" value="1"/>
</dbReference>
<dbReference type="Gene3D" id="1.25.10.90">
    <property type="match status" value="1"/>
</dbReference>
<dbReference type="AlphaFoldDB" id="A0AAU6WQI4"/>
<sequence>MQYLNTNPAVEEIKEALTVLAAPEKAQFFPKFFKTGKGEYGEGDVFLGVKVPDQRRVAKEYYAKISPQELSFLLSSGYHEHRLTAIFILTFKFEKTKDGAVRETIVEFYLNHLQYLNNWDLVDSGCYKLLGRYCFENKRDDLLRNLSHSDIIWHKRIAVVGTMHYVKKGSFELTKEFVTRNLKYPHDLMHKANGWLREMGQRNQQELISYLNLYYRDMPRTCLRYAIEKLDEGLRQDYLKGRI</sequence>
<dbReference type="CDD" id="cd06561">
    <property type="entry name" value="AlkD_like"/>
    <property type="match status" value="1"/>
</dbReference>
<evidence type="ECO:0000313" key="1">
    <source>
        <dbReference type="EMBL" id="XAO74819.1"/>
    </source>
</evidence>
<gene>
    <name evidence="1" type="ORF">AAFP95_01905</name>
</gene>
<dbReference type="Proteomes" id="UP001463665">
    <property type="component" value="Chromosome"/>
</dbReference>
<dbReference type="InterPro" id="IPR014825">
    <property type="entry name" value="DNA_alkylation"/>
</dbReference>
<dbReference type="EMBL" id="CP154834">
    <property type="protein sequence ID" value="XAO74819.1"/>
    <property type="molecule type" value="Genomic_DNA"/>
</dbReference>
<dbReference type="PANTHER" id="PTHR34070">
    <property type="entry name" value="ARMADILLO-TYPE FOLD"/>
    <property type="match status" value="1"/>
</dbReference>
<name>A0AAU6WQI4_9FLAO</name>
<dbReference type="SUPFAM" id="SSF48371">
    <property type="entry name" value="ARM repeat"/>
    <property type="match status" value="1"/>
</dbReference>
<dbReference type="InterPro" id="IPR016024">
    <property type="entry name" value="ARM-type_fold"/>
</dbReference>
<accession>A0AAU6WQI4</accession>